<protein>
    <recommendedName>
        <fullName evidence="6">Zn(2)-C6 fungal-type domain-containing protein</fullName>
    </recommendedName>
</protein>
<evidence type="ECO:0000256" key="3">
    <source>
        <dbReference type="ARBA" id="ARBA00023015"/>
    </source>
</evidence>
<evidence type="ECO:0000313" key="8">
    <source>
        <dbReference type="Proteomes" id="UP000070444"/>
    </source>
</evidence>
<dbReference type="Gene3D" id="4.10.240.10">
    <property type="entry name" value="Zn(2)-C6 fungal-type DNA-binding domain"/>
    <property type="match status" value="1"/>
</dbReference>
<organism evidence="7 8">
    <name type="scientific">Conidiobolus coronatus (strain ATCC 28846 / CBS 209.66 / NRRL 28638)</name>
    <name type="common">Delacroixia coronata</name>
    <dbReference type="NCBI Taxonomy" id="796925"/>
    <lineage>
        <taxon>Eukaryota</taxon>
        <taxon>Fungi</taxon>
        <taxon>Fungi incertae sedis</taxon>
        <taxon>Zoopagomycota</taxon>
        <taxon>Entomophthoromycotina</taxon>
        <taxon>Entomophthoromycetes</taxon>
        <taxon>Entomophthorales</taxon>
        <taxon>Ancylistaceae</taxon>
        <taxon>Conidiobolus</taxon>
    </lineage>
</organism>
<keyword evidence="4" id="KW-0804">Transcription</keyword>
<comment type="subcellular location">
    <subcellularLocation>
        <location evidence="1">Nucleus</location>
    </subcellularLocation>
</comment>
<dbReference type="CDD" id="cd12148">
    <property type="entry name" value="fungal_TF_MHR"/>
    <property type="match status" value="1"/>
</dbReference>
<dbReference type="CDD" id="cd00067">
    <property type="entry name" value="GAL4"/>
    <property type="match status" value="1"/>
</dbReference>
<dbReference type="EMBL" id="KQ964418">
    <property type="protein sequence ID" value="KXN75013.1"/>
    <property type="molecule type" value="Genomic_DNA"/>
</dbReference>
<keyword evidence="8" id="KW-1185">Reference proteome</keyword>
<name>A0A137PJ42_CONC2</name>
<proteinExistence type="predicted"/>
<reference evidence="7 8" key="1">
    <citation type="journal article" date="2015" name="Genome Biol. Evol.">
        <title>Phylogenomic analyses indicate that early fungi evolved digesting cell walls of algal ancestors of land plants.</title>
        <authorList>
            <person name="Chang Y."/>
            <person name="Wang S."/>
            <person name="Sekimoto S."/>
            <person name="Aerts A.L."/>
            <person name="Choi C."/>
            <person name="Clum A."/>
            <person name="LaButti K.M."/>
            <person name="Lindquist E.A."/>
            <person name="Yee Ngan C."/>
            <person name="Ohm R.A."/>
            <person name="Salamov A.A."/>
            <person name="Grigoriev I.V."/>
            <person name="Spatafora J.W."/>
            <person name="Berbee M.L."/>
        </authorList>
    </citation>
    <scope>NUCLEOTIDE SEQUENCE [LARGE SCALE GENOMIC DNA]</scope>
    <source>
        <strain evidence="7 8">NRRL 28638</strain>
    </source>
</reference>
<dbReference type="InterPro" id="IPR050815">
    <property type="entry name" value="TF_fung"/>
</dbReference>
<keyword evidence="5" id="KW-0539">Nucleus</keyword>
<dbReference type="Proteomes" id="UP000070444">
    <property type="component" value="Unassembled WGS sequence"/>
</dbReference>
<dbReference type="GO" id="GO:0000981">
    <property type="term" value="F:DNA-binding transcription factor activity, RNA polymerase II-specific"/>
    <property type="evidence" value="ECO:0007669"/>
    <property type="project" value="InterPro"/>
</dbReference>
<dbReference type="AlphaFoldDB" id="A0A137PJ42"/>
<dbReference type="PANTHER" id="PTHR47338">
    <property type="entry name" value="ZN(II)2CYS6 TRANSCRIPTION FACTOR (EUROFUNG)-RELATED"/>
    <property type="match status" value="1"/>
</dbReference>
<evidence type="ECO:0000313" key="7">
    <source>
        <dbReference type="EMBL" id="KXN75013.1"/>
    </source>
</evidence>
<dbReference type="GO" id="GO:0008270">
    <property type="term" value="F:zinc ion binding"/>
    <property type="evidence" value="ECO:0007669"/>
    <property type="project" value="InterPro"/>
</dbReference>
<keyword evidence="3" id="KW-0805">Transcription regulation</keyword>
<dbReference type="GO" id="GO:0005634">
    <property type="term" value="C:nucleus"/>
    <property type="evidence" value="ECO:0007669"/>
    <property type="project" value="UniProtKB-SubCell"/>
</dbReference>
<dbReference type="InterPro" id="IPR001138">
    <property type="entry name" value="Zn2Cys6_DnaBD"/>
</dbReference>
<evidence type="ECO:0000256" key="2">
    <source>
        <dbReference type="ARBA" id="ARBA00022723"/>
    </source>
</evidence>
<dbReference type="InterPro" id="IPR036864">
    <property type="entry name" value="Zn2-C6_fun-type_DNA-bd_sf"/>
</dbReference>
<dbReference type="PANTHER" id="PTHR47338:SF5">
    <property type="entry name" value="ZN(II)2CYS6 TRANSCRIPTION FACTOR (EUROFUNG)"/>
    <property type="match status" value="1"/>
</dbReference>
<evidence type="ECO:0000256" key="5">
    <source>
        <dbReference type="ARBA" id="ARBA00023242"/>
    </source>
</evidence>
<evidence type="ECO:0000256" key="1">
    <source>
        <dbReference type="ARBA" id="ARBA00004123"/>
    </source>
</evidence>
<gene>
    <name evidence="7" type="ORF">CONCODRAFT_14355</name>
</gene>
<accession>A0A137PJ42</accession>
<evidence type="ECO:0000259" key="6">
    <source>
        <dbReference type="PROSITE" id="PS50048"/>
    </source>
</evidence>
<sequence>MLVSQQKAQTLHSVPCNRCRAHKKKCDRLAICSNCFKRKVACEYNVDEHRKPYHNNLTEKFKKLATTVNILIDKIEVEARVPRGKRYNPSTSNLGKLQDLETYQIPLLYFQLVKINDGIVYNTVSNSTTENLLNMFFWYLHPLSTFINKARVFELCQLRENGSNPLIVCILMRAQIFFMNYFNPEQPPVRQDLYLYKLACHLIKSNAHSSSLEMIQACLLMAELEASFLSPRAEYYLNMAVKMSHMENLHSIENYTDNQISQEDKIYSYMTYLMLVTMEERLFYQVKRTGLTSISNKYNLLHISNCSAMEHPIDLMIYSQIVSHFVFYLGDIQSRVNMQEIDQSDEEEAKHKLITKNDFDKILKATQLALNFPMAQSLQDLEDYFKNGFCTSVNCRIVIFITLAIMVRFLVDLTQPLKARKFYYKKTAENENLLNEINSKLEELKSLDHVMCCSMMKFANTEATPISNRYGIHPIELNDFRACYMYFYTLKYLIDGGMGKENPQLSNLAQKIKLMCRLWANSSPLYNLVDTIASTPPSITIHDIDNIEKYSK</sequence>
<feature type="domain" description="Zn(2)-C6 fungal-type" evidence="6">
    <location>
        <begin position="15"/>
        <end position="44"/>
    </location>
</feature>
<dbReference type="PROSITE" id="PS50048">
    <property type="entry name" value="ZN2_CY6_FUNGAL_2"/>
    <property type="match status" value="1"/>
</dbReference>
<dbReference type="PROSITE" id="PS00463">
    <property type="entry name" value="ZN2_CY6_FUNGAL_1"/>
    <property type="match status" value="1"/>
</dbReference>
<evidence type="ECO:0000256" key="4">
    <source>
        <dbReference type="ARBA" id="ARBA00023163"/>
    </source>
</evidence>
<dbReference type="SUPFAM" id="SSF57701">
    <property type="entry name" value="Zn2/Cys6 DNA-binding domain"/>
    <property type="match status" value="1"/>
</dbReference>
<keyword evidence="2" id="KW-0479">Metal-binding</keyword>